<feature type="transmembrane region" description="Helical" evidence="1">
    <location>
        <begin position="422"/>
        <end position="439"/>
    </location>
</feature>
<sequence>MLYLLFLITLIFLILNYKITKKDLLHPSVIFCFMFFLYSLLCVLNRKHFAISLHLPTIIVITVGLIIFSSMTYIFVSKTNNETNIENNVKKIEIPNNYVVALIVFQILTIFFFIVYLTDLSTAYDMKARSLSEMISLFDTMTKFWIPIFNKLAVPVPMLYRIGNPLTTVGAYIMLYVMIHNFVIDRKINLLHLISVLLLCVLIVLNGSRSPLFRVITMAIVLYYIFAYKSGQLKIGNRKNLYKFAVLGVVIVLLFIGMLFVMGRSDKMGDLPSYLFIYIGAPIVNLDTWIVNATPHFIGGFTHIFGEQTFRTFYTYIERILPVSGLAKGTIDYFTFSSNGIEIGNVYTMYYKYIYDFGYIGIIPLTAIMAFYYIKTYSTIQNDKTILGRFSLKLFIFAYLFNDLMMSTFSTRFYETAMDGPFIKLLIVTALVKVFYFDFNKVKAWAEKPIYIKRKVKEVDYEK</sequence>
<feature type="transmembrane region" description="Helical" evidence="1">
    <location>
        <begin position="386"/>
        <end position="402"/>
    </location>
</feature>
<dbReference type="Proteomes" id="UP000183028">
    <property type="component" value="Unassembled WGS sequence"/>
</dbReference>
<keyword evidence="1" id="KW-0472">Membrane</keyword>
<feature type="transmembrane region" description="Helical" evidence="1">
    <location>
        <begin position="211"/>
        <end position="228"/>
    </location>
</feature>
<feature type="transmembrane region" description="Helical" evidence="1">
    <location>
        <begin position="188"/>
        <end position="205"/>
    </location>
</feature>
<dbReference type="EMBL" id="FNYK01000037">
    <property type="protein sequence ID" value="SEI94536.1"/>
    <property type="molecule type" value="Genomic_DNA"/>
</dbReference>
<feature type="transmembrane region" description="Helical" evidence="1">
    <location>
        <begin position="158"/>
        <end position="179"/>
    </location>
</feature>
<reference evidence="3" key="1">
    <citation type="submission" date="2016-10" db="EMBL/GenBank/DDBJ databases">
        <authorList>
            <person name="Varghese N."/>
        </authorList>
    </citation>
    <scope>NUCLEOTIDE SEQUENCE [LARGE SCALE GENOMIC DNA]</scope>
    <source>
        <strain evidence="3">DSM 20406</strain>
    </source>
</reference>
<proteinExistence type="predicted"/>
<organism evidence="2 3">
    <name type="scientific">Sharpea azabuensis</name>
    <dbReference type="NCBI Taxonomy" id="322505"/>
    <lineage>
        <taxon>Bacteria</taxon>
        <taxon>Bacillati</taxon>
        <taxon>Bacillota</taxon>
        <taxon>Erysipelotrichia</taxon>
        <taxon>Erysipelotrichales</taxon>
        <taxon>Coprobacillaceae</taxon>
        <taxon>Sharpea</taxon>
    </lineage>
</organism>
<feature type="transmembrane region" description="Helical" evidence="1">
    <location>
        <begin position="57"/>
        <end position="76"/>
    </location>
</feature>
<keyword evidence="3" id="KW-1185">Reference proteome</keyword>
<gene>
    <name evidence="2" type="ORF">SAMN04487834_103713</name>
</gene>
<accession>A0A1H6US53</accession>
<dbReference type="RefSeq" id="WP_074732315.1">
    <property type="nucleotide sequence ID" value="NZ_FNYK01000037.1"/>
</dbReference>
<dbReference type="NCBIfam" id="TIGR04370">
    <property type="entry name" value="glyco_rpt_poly"/>
    <property type="match status" value="1"/>
</dbReference>
<dbReference type="eggNOG" id="ENOG50334T0">
    <property type="taxonomic scope" value="Bacteria"/>
</dbReference>
<evidence type="ECO:0000313" key="3">
    <source>
        <dbReference type="Proteomes" id="UP000183028"/>
    </source>
</evidence>
<dbReference type="AlphaFoldDB" id="A0A1H6US53"/>
<feature type="transmembrane region" description="Helical" evidence="1">
    <location>
        <begin position="28"/>
        <end position="45"/>
    </location>
</feature>
<dbReference type="OrthoDB" id="2083423at2"/>
<feature type="transmembrane region" description="Helical" evidence="1">
    <location>
        <begin position="353"/>
        <end position="374"/>
    </location>
</feature>
<keyword evidence="1" id="KW-0812">Transmembrane</keyword>
<keyword evidence="1" id="KW-1133">Transmembrane helix</keyword>
<protein>
    <submittedName>
        <fullName evidence="2">Oligosaccharide repeat unit polymerase</fullName>
    </submittedName>
</protein>
<evidence type="ECO:0000256" key="1">
    <source>
        <dbReference type="SAM" id="Phobius"/>
    </source>
</evidence>
<evidence type="ECO:0000313" key="2">
    <source>
        <dbReference type="EMBL" id="SEI94536.1"/>
    </source>
</evidence>
<feature type="transmembrane region" description="Helical" evidence="1">
    <location>
        <begin position="96"/>
        <end position="118"/>
    </location>
</feature>
<feature type="transmembrane region" description="Helical" evidence="1">
    <location>
        <begin position="240"/>
        <end position="262"/>
    </location>
</feature>
<name>A0A1H6US53_9FIRM</name>